<name>A0AAW1KRN3_SAPOF</name>
<evidence type="ECO:0000256" key="3">
    <source>
        <dbReference type="ARBA" id="ARBA00022692"/>
    </source>
</evidence>
<keyword evidence="8" id="KW-1185">Reference proteome</keyword>
<comment type="similarity">
    <text evidence="2">Belongs to the UPF0496 family.</text>
</comment>
<dbReference type="EMBL" id="JBDFQZ010000005">
    <property type="protein sequence ID" value="KAK9724667.1"/>
    <property type="molecule type" value="Genomic_DNA"/>
</dbReference>
<accession>A0AAW1KRN3</accession>
<comment type="subcellular location">
    <subcellularLocation>
        <location evidence="1">Membrane</location>
    </subcellularLocation>
</comment>
<evidence type="ECO:0000256" key="6">
    <source>
        <dbReference type="SAM" id="Phobius"/>
    </source>
</evidence>
<dbReference type="InterPro" id="IPR007749">
    <property type="entry name" value="DUF677"/>
</dbReference>
<dbReference type="GO" id="GO:0016020">
    <property type="term" value="C:membrane"/>
    <property type="evidence" value="ECO:0007669"/>
    <property type="project" value="UniProtKB-SubCell"/>
</dbReference>
<dbReference type="Proteomes" id="UP001443914">
    <property type="component" value="Unassembled WGS sequence"/>
</dbReference>
<keyword evidence="4 6" id="KW-1133">Transmembrane helix</keyword>
<evidence type="ECO:0000256" key="5">
    <source>
        <dbReference type="ARBA" id="ARBA00023136"/>
    </source>
</evidence>
<reference evidence="7" key="1">
    <citation type="submission" date="2024-03" db="EMBL/GenBank/DDBJ databases">
        <title>WGS assembly of Saponaria officinalis var. Norfolk2.</title>
        <authorList>
            <person name="Jenkins J."/>
            <person name="Shu S."/>
            <person name="Grimwood J."/>
            <person name="Barry K."/>
            <person name="Goodstein D."/>
            <person name="Schmutz J."/>
            <person name="Leebens-Mack J."/>
            <person name="Osbourn A."/>
        </authorList>
    </citation>
    <scope>NUCLEOTIDE SEQUENCE [LARGE SCALE GENOMIC DNA]</scope>
    <source>
        <strain evidence="7">JIC</strain>
    </source>
</reference>
<evidence type="ECO:0000256" key="2">
    <source>
        <dbReference type="ARBA" id="ARBA00009074"/>
    </source>
</evidence>
<evidence type="ECO:0000256" key="4">
    <source>
        <dbReference type="ARBA" id="ARBA00022989"/>
    </source>
</evidence>
<dbReference type="Pfam" id="PF05055">
    <property type="entry name" value="DUF677"/>
    <property type="match status" value="1"/>
</dbReference>
<keyword evidence="5 6" id="KW-0472">Membrane</keyword>
<protein>
    <submittedName>
        <fullName evidence="7">Uncharacterized protein</fullName>
    </submittedName>
</protein>
<dbReference type="AlphaFoldDB" id="A0AAW1KRN3"/>
<organism evidence="7 8">
    <name type="scientific">Saponaria officinalis</name>
    <name type="common">Common soapwort</name>
    <name type="synonym">Lychnis saponaria</name>
    <dbReference type="NCBI Taxonomy" id="3572"/>
    <lineage>
        <taxon>Eukaryota</taxon>
        <taxon>Viridiplantae</taxon>
        <taxon>Streptophyta</taxon>
        <taxon>Embryophyta</taxon>
        <taxon>Tracheophyta</taxon>
        <taxon>Spermatophyta</taxon>
        <taxon>Magnoliopsida</taxon>
        <taxon>eudicotyledons</taxon>
        <taxon>Gunneridae</taxon>
        <taxon>Pentapetalae</taxon>
        <taxon>Caryophyllales</taxon>
        <taxon>Caryophyllaceae</taxon>
        <taxon>Caryophylleae</taxon>
        <taxon>Saponaria</taxon>
    </lineage>
</organism>
<keyword evidence="3 6" id="KW-0812">Transmembrane</keyword>
<feature type="transmembrane region" description="Helical" evidence="6">
    <location>
        <begin position="221"/>
        <end position="250"/>
    </location>
</feature>
<dbReference type="PANTHER" id="PTHR31113">
    <property type="entry name" value="UPF0496 PROTEIN 3-RELATED"/>
    <property type="match status" value="1"/>
</dbReference>
<evidence type="ECO:0000313" key="8">
    <source>
        <dbReference type="Proteomes" id="UP001443914"/>
    </source>
</evidence>
<evidence type="ECO:0000256" key="1">
    <source>
        <dbReference type="ARBA" id="ARBA00004370"/>
    </source>
</evidence>
<dbReference type="PANTHER" id="PTHR31113:SF6">
    <property type="entry name" value="UPF0496 PROTEIN 3"/>
    <property type="match status" value="1"/>
</dbReference>
<proteinExistence type="inferred from homology"/>
<gene>
    <name evidence="7" type="ORF">RND81_05G090900</name>
</gene>
<comment type="caution">
    <text evidence="7">The sequence shown here is derived from an EMBL/GenBank/DDBJ whole genome shotgun (WGS) entry which is preliminary data.</text>
</comment>
<sequence>MKKIMSRTKRFFKCKAPETSNPHIFKNVDVREEYANAFRTESYNEFWTRVTTLTRKDSTTWKSMGTTSASRLLSYRLFVEHLLEPNQPTVNKILGTNQNEPENKSLLSDYFKETANASILCGHLLRDTDQMRTTYRSLNKTLQSLENTRKSSSSSTHFETILIHLTKFTKYINPFIASSSSLTRFRAVKSSCSDLLKRLESQRDKVQAKLHRRNGLKLGSAVFLIALTTTITLVVLTHGLATMVAIPSFIVASLGRNSSKQLAKVSAQLDAAAKGTYILNRDLDTISRLVARLHDEIEHKRAVVEFWVDRSQDKFQDQASEVARQLRRNDSSIIDQIDELEEHLYLCFMTINRARNLVVKEILGLHTSRGKRASLLG</sequence>
<evidence type="ECO:0000313" key="7">
    <source>
        <dbReference type="EMBL" id="KAK9724667.1"/>
    </source>
</evidence>